<organism evidence="7 8">
    <name type="scientific">Shewanella insulae</name>
    <dbReference type="NCBI Taxonomy" id="2681496"/>
    <lineage>
        <taxon>Bacteria</taxon>
        <taxon>Pseudomonadati</taxon>
        <taxon>Pseudomonadota</taxon>
        <taxon>Gammaproteobacteria</taxon>
        <taxon>Alteromonadales</taxon>
        <taxon>Shewanellaceae</taxon>
        <taxon>Shewanella</taxon>
    </lineage>
</organism>
<protein>
    <submittedName>
        <fullName evidence="7">FAD-dependent oxidoreductase</fullName>
    </submittedName>
</protein>
<dbReference type="Pfam" id="PF01266">
    <property type="entry name" value="DAO"/>
    <property type="match status" value="1"/>
</dbReference>
<name>A0A6L7I5K6_9GAMM</name>
<evidence type="ECO:0000256" key="5">
    <source>
        <dbReference type="ARBA" id="ARBA00023002"/>
    </source>
</evidence>
<keyword evidence="3" id="KW-0285">Flavoprotein</keyword>
<evidence type="ECO:0000259" key="6">
    <source>
        <dbReference type="Pfam" id="PF01266"/>
    </source>
</evidence>
<gene>
    <name evidence="7" type="ORF">GNT65_18530</name>
</gene>
<dbReference type="PANTHER" id="PTHR11985">
    <property type="entry name" value="GLYCEROL-3-PHOSPHATE DEHYDROGENASE"/>
    <property type="match status" value="1"/>
</dbReference>
<comment type="caution">
    <text evidence="7">The sequence shown here is derived from an EMBL/GenBank/DDBJ whole genome shotgun (WGS) entry which is preliminary data.</text>
</comment>
<dbReference type="Proteomes" id="UP000474778">
    <property type="component" value="Unassembled WGS sequence"/>
</dbReference>
<dbReference type="Gene3D" id="3.30.9.10">
    <property type="entry name" value="D-Amino Acid Oxidase, subunit A, domain 2"/>
    <property type="match status" value="1"/>
</dbReference>
<dbReference type="GO" id="GO:0046168">
    <property type="term" value="P:glycerol-3-phosphate catabolic process"/>
    <property type="evidence" value="ECO:0007669"/>
    <property type="project" value="TreeGrafter"/>
</dbReference>
<dbReference type="SUPFAM" id="SSF51905">
    <property type="entry name" value="FAD/NAD(P)-binding domain"/>
    <property type="match status" value="1"/>
</dbReference>
<dbReference type="InterPro" id="IPR006076">
    <property type="entry name" value="FAD-dep_OxRdtase"/>
</dbReference>
<dbReference type="EMBL" id="WRPA01000022">
    <property type="protein sequence ID" value="MXR70658.1"/>
    <property type="molecule type" value="Genomic_DNA"/>
</dbReference>
<feature type="domain" description="FAD dependent oxidoreductase" evidence="6">
    <location>
        <begin position="5"/>
        <end position="354"/>
    </location>
</feature>
<dbReference type="InterPro" id="IPR000447">
    <property type="entry name" value="G3P_DH_FAD-dep"/>
</dbReference>
<comment type="cofactor">
    <cofactor evidence="1">
        <name>FAD</name>
        <dbReference type="ChEBI" id="CHEBI:57692"/>
    </cofactor>
</comment>
<reference evidence="7 8" key="1">
    <citation type="submission" date="2019-12" db="EMBL/GenBank/DDBJ databases">
        <title>Shewanella insulae sp. nov., isolated from a tidal flat.</title>
        <authorList>
            <person name="Yoon J.-H."/>
        </authorList>
    </citation>
    <scope>NUCLEOTIDE SEQUENCE [LARGE SCALE GENOMIC DNA]</scope>
    <source>
        <strain evidence="7 8">JBTF-M18</strain>
    </source>
</reference>
<keyword evidence="8" id="KW-1185">Reference proteome</keyword>
<dbReference type="PANTHER" id="PTHR11985:SF15">
    <property type="entry name" value="GLYCEROL-3-PHOSPHATE DEHYDROGENASE, MITOCHONDRIAL"/>
    <property type="match status" value="1"/>
</dbReference>
<accession>A0A6L7I5K6</accession>
<keyword evidence="5" id="KW-0560">Oxidoreductase</keyword>
<evidence type="ECO:0000256" key="4">
    <source>
        <dbReference type="ARBA" id="ARBA00022827"/>
    </source>
</evidence>
<evidence type="ECO:0000313" key="7">
    <source>
        <dbReference type="EMBL" id="MXR70658.1"/>
    </source>
</evidence>
<proteinExistence type="inferred from homology"/>
<sequence>MQAVDLVVIGGGITGVGIAQCAQAAGYSVVLLEKDNLGEKTSSNSSKLIHGGLRYLESGQLGLVRQSLSERKALLTLAPELVKPVPFYIPLYRGSQRGPLAIRAGLSLYALLSELDPLGQFQSVPASRWSELAGLKLKGLRAVFRYWDAQTDDGALTRAVAQSARQLGAELLTQVSLEEIEHRPDSCIVSFNAGGEMRRLSSRCVINATGPWVNQTLERVIPKVEVSALELVQGSHLVLDIPSPSGIFYLESIFDKRVVFVMPWQGKTMIGTTETPIEAVDAAGVTPAEEAYLLGIYRHYFPLCEADGALEGRITGRYCGVRVLPKQGGEAFDLPRDTMMLSRDTHPNLLTVYGGKLTTFRHTAKEALAWVKSRCGPKPICADVDTLRLTPVADESMVSQSPSAKGDFSPQKG</sequence>
<keyword evidence="4" id="KW-0274">FAD</keyword>
<dbReference type="SUPFAM" id="SSF54373">
    <property type="entry name" value="FAD-linked reductases, C-terminal domain"/>
    <property type="match status" value="1"/>
</dbReference>
<dbReference type="InterPro" id="IPR036188">
    <property type="entry name" value="FAD/NAD-bd_sf"/>
</dbReference>
<dbReference type="PRINTS" id="PR01001">
    <property type="entry name" value="FADG3PDH"/>
</dbReference>
<dbReference type="Gene3D" id="3.50.50.60">
    <property type="entry name" value="FAD/NAD(P)-binding domain"/>
    <property type="match status" value="1"/>
</dbReference>
<evidence type="ECO:0000256" key="3">
    <source>
        <dbReference type="ARBA" id="ARBA00022630"/>
    </source>
</evidence>
<dbReference type="AlphaFoldDB" id="A0A6L7I5K6"/>
<dbReference type="RefSeq" id="WP_160798671.1">
    <property type="nucleotide sequence ID" value="NZ_WRPA01000022.1"/>
</dbReference>
<evidence type="ECO:0000313" key="8">
    <source>
        <dbReference type="Proteomes" id="UP000474778"/>
    </source>
</evidence>
<evidence type="ECO:0000256" key="1">
    <source>
        <dbReference type="ARBA" id="ARBA00001974"/>
    </source>
</evidence>
<dbReference type="GO" id="GO:0004368">
    <property type="term" value="F:glycerol-3-phosphate dehydrogenase (quinone) activity"/>
    <property type="evidence" value="ECO:0007669"/>
    <property type="project" value="InterPro"/>
</dbReference>
<evidence type="ECO:0000256" key="2">
    <source>
        <dbReference type="ARBA" id="ARBA00007330"/>
    </source>
</evidence>
<comment type="similarity">
    <text evidence="2">Belongs to the FAD-dependent glycerol-3-phosphate dehydrogenase family.</text>
</comment>